<organism evidence="1 2">
    <name type="scientific">Bacteroides reticulotermitis JCM 10512</name>
    <dbReference type="NCBI Taxonomy" id="1445607"/>
    <lineage>
        <taxon>Bacteria</taxon>
        <taxon>Pseudomonadati</taxon>
        <taxon>Bacteroidota</taxon>
        <taxon>Bacteroidia</taxon>
        <taxon>Bacteroidales</taxon>
        <taxon>Bacteroidaceae</taxon>
        <taxon>Bacteroides</taxon>
    </lineage>
</organism>
<keyword evidence="1" id="KW-0067">ATP-binding</keyword>
<dbReference type="EMBL" id="BAIV01000041">
    <property type="protein sequence ID" value="GAE86322.1"/>
    <property type="molecule type" value="Genomic_DNA"/>
</dbReference>
<protein>
    <submittedName>
        <fullName evidence="1">Replicative DNA helicase</fullName>
    </submittedName>
</protein>
<comment type="caution">
    <text evidence="1">The sequence shown here is derived from an EMBL/GenBank/DDBJ whole genome shotgun (WGS) entry which is preliminary data.</text>
</comment>
<evidence type="ECO:0000313" key="2">
    <source>
        <dbReference type="Proteomes" id="UP000019131"/>
    </source>
</evidence>
<proteinExistence type="predicted"/>
<reference evidence="1 2" key="1">
    <citation type="journal article" date="2014" name="Genome Announc.">
        <title>Draft Genome Sequence of Bacteroides reticulotermitis Strain JCM 10512T, Isolated from the Gut of a Termite.</title>
        <authorList>
            <person name="Yuki M."/>
            <person name="Oshima K."/>
            <person name="Suda W."/>
            <person name="Sakamoto M."/>
            <person name="Iida T."/>
            <person name="Hattori M."/>
            <person name="Ohkuma M."/>
        </authorList>
    </citation>
    <scope>NUCLEOTIDE SEQUENCE [LARGE SCALE GENOMIC DNA]</scope>
    <source>
        <strain evidence="1 2">JCM 10512</strain>
    </source>
</reference>
<keyword evidence="1" id="KW-0378">Hydrolase</keyword>
<dbReference type="GO" id="GO:0004386">
    <property type="term" value="F:helicase activity"/>
    <property type="evidence" value="ECO:0007669"/>
    <property type="project" value="UniProtKB-KW"/>
</dbReference>
<dbReference type="AlphaFoldDB" id="W4UZQ3"/>
<name>W4UZQ3_9BACE</name>
<dbReference type="Proteomes" id="UP000019131">
    <property type="component" value="Unassembled WGS sequence"/>
</dbReference>
<sequence length="41" mass="4857">MIIAKHRNGETGEVYFRHDKTMTKLEDYVPGLEWMMKNSAK</sequence>
<dbReference type="STRING" id="1445607.JCM10512_4827"/>
<keyword evidence="1" id="KW-0547">Nucleotide-binding</keyword>
<keyword evidence="2" id="KW-1185">Reference proteome</keyword>
<evidence type="ECO:0000313" key="1">
    <source>
        <dbReference type="EMBL" id="GAE86322.1"/>
    </source>
</evidence>
<keyword evidence="1" id="KW-0347">Helicase</keyword>
<accession>W4UZQ3</accession>
<gene>
    <name evidence="1" type="ORF">JCM10512_4827</name>
</gene>